<dbReference type="Proteomes" id="UP000272464">
    <property type="component" value="Unassembled WGS sequence"/>
</dbReference>
<accession>A0A3S1JLG1</accession>
<evidence type="ECO:0000313" key="2">
    <source>
        <dbReference type="Proteomes" id="UP000272464"/>
    </source>
</evidence>
<dbReference type="InterPro" id="IPR006439">
    <property type="entry name" value="HAD-SF_hydro_IA"/>
</dbReference>
<dbReference type="SUPFAM" id="SSF56784">
    <property type="entry name" value="HAD-like"/>
    <property type="match status" value="1"/>
</dbReference>
<dbReference type="PANTHER" id="PTHR43434">
    <property type="entry name" value="PHOSPHOGLYCOLATE PHOSPHATASE"/>
    <property type="match status" value="1"/>
</dbReference>
<dbReference type="NCBIfam" id="TIGR01549">
    <property type="entry name" value="HAD-SF-IA-v1"/>
    <property type="match status" value="1"/>
</dbReference>
<reference evidence="1 2" key="1">
    <citation type="submission" date="2018-12" db="EMBL/GenBank/DDBJ databases">
        <authorList>
            <person name="Sun L."/>
            <person name="Chen Z."/>
        </authorList>
    </citation>
    <scope>NUCLEOTIDE SEQUENCE [LARGE SCALE GENOMIC DNA]</scope>
    <source>
        <strain evidence="1 2">3-5-3</strain>
    </source>
</reference>
<evidence type="ECO:0000313" key="1">
    <source>
        <dbReference type="EMBL" id="RUT28392.1"/>
    </source>
</evidence>
<sequence length="253" mass="27832">MPKLRVSGREYEVDGILFDKDGTLLEFLPLWGRWAEFLTDQVAEAIRSIGGFPVPLEVKREWLGLDMNEHGRITGYDLGGPLSMASIPEIEGILAWQLYKQGLPWNEAIAKIRIFRMRATKYIEHERPVFPVQGLQGFLSQCNELNVPLGVVTADQTDEAVKHLSWMGISGFFKTIMGSDLVSEGKPSTEIIYKACGELGTAPERTALIGDTSGDMQMGQGAGMAVTIGLSRDGSILHGAKEMITTYEALVIN</sequence>
<dbReference type="InterPro" id="IPR050155">
    <property type="entry name" value="HAD-like_hydrolase_sf"/>
</dbReference>
<dbReference type="InterPro" id="IPR023214">
    <property type="entry name" value="HAD_sf"/>
</dbReference>
<dbReference type="InterPro" id="IPR023198">
    <property type="entry name" value="PGP-like_dom2"/>
</dbReference>
<dbReference type="OrthoDB" id="9797743at2"/>
<dbReference type="Gene3D" id="3.40.50.1000">
    <property type="entry name" value="HAD superfamily/HAD-like"/>
    <property type="match status" value="1"/>
</dbReference>
<dbReference type="InterPro" id="IPR041492">
    <property type="entry name" value="HAD_2"/>
</dbReference>
<name>A0A3S1JLG1_9BACL</name>
<organism evidence="1 2">
    <name type="scientific">Paenibacillus zeisoli</name>
    <dbReference type="NCBI Taxonomy" id="2496267"/>
    <lineage>
        <taxon>Bacteria</taxon>
        <taxon>Bacillati</taxon>
        <taxon>Bacillota</taxon>
        <taxon>Bacilli</taxon>
        <taxon>Bacillales</taxon>
        <taxon>Paenibacillaceae</taxon>
        <taxon>Paenibacillus</taxon>
    </lineage>
</organism>
<dbReference type="SFLD" id="SFLDS00003">
    <property type="entry name" value="Haloacid_Dehalogenase"/>
    <property type="match status" value="1"/>
</dbReference>
<dbReference type="AlphaFoldDB" id="A0A3S1JLG1"/>
<dbReference type="Pfam" id="PF13419">
    <property type="entry name" value="HAD_2"/>
    <property type="match status" value="1"/>
</dbReference>
<dbReference type="InterPro" id="IPR036412">
    <property type="entry name" value="HAD-like_sf"/>
</dbReference>
<proteinExistence type="predicted"/>
<dbReference type="RefSeq" id="WP_127200531.1">
    <property type="nucleotide sequence ID" value="NZ_RZNX01000010.1"/>
</dbReference>
<comment type="caution">
    <text evidence="1">The sequence shown here is derived from an EMBL/GenBank/DDBJ whole genome shotgun (WGS) entry which is preliminary data.</text>
</comment>
<dbReference type="GO" id="GO:0008967">
    <property type="term" value="F:phosphoglycolate phosphatase activity"/>
    <property type="evidence" value="ECO:0007669"/>
    <property type="project" value="TreeGrafter"/>
</dbReference>
<keyword evidence="1" id="KW-0378">Hydrolase</keyword>
<keyword evidence="2" id="KW-1185">Reference proteome</keyword>
<dbReference type="EMBL" id="RZNX01000010">
    <property type="protein sequence ID" value="RUT28392.1"/>
    <property type="molecule type" value="Genomic_DNA"/>
</dbReference>
<protein>
    <submittedName>
        <fullName evidence="1">HAD family hydrolase</fullName>
    </submittedName>
</protein>
<dbReference type="PANTHER" id="PTHR43434:SF1">
    <property type="entry name" value="PHOSPHOGLYCOLATE PHOSPHATASE"/>
    <property type="match status" value="1"/>
</dbReference>
<dbReference type="SFLD" id="SFLDG01129">
    <property type="entry name" value="C1.5:_HAD__Beta-PGM__Phosphata"/>
    <property type="match status" value="1"/>
</dbReference>
<gene>
    <name evidence="1" type="ORF">EJP77_17395</name>
</gene>
<dbReference type="GO" id="GO:0006281">
    <property type="term" value="P:DNA repair"/>
    <property type="evidence" value="ECO:0007669"/>
    <property type="project" value="TreeGrafter"/>
</dbReference>
<dbReference type="Gene3D" id="1.10.150.240">
    <property type="entry name" value="Putative phosphatase, domain 2"/>
    <property type="match status" value="1"/>
</dbReference>